<name>H0JZ14_9NOCA</name>
<evidence type="ECO:0000313" key="1">
    <source>
        <dbReference type="EMBL" id="EHK80294.1"/>
    </source>
</evidence>
<gene>
    <name evidence="1" type="ORF">AK37_25120</name>
</gene>
<protein>
    <submittedName>
        <fullName evidence="1">Uncharacterized protein</fullName>
    </submittedName>
</protein>
<dbReference type="Proteomes" id="UP000005064">
    <property type="component" value="Unassembled WGS sequence"/>
</dbReference>
<proteinExistence type="predicted"/>
<dbReference type="AlphaFoldDB" id="H0JZ14"/>
<dbReference type="EMBL" id="AHBW01000085">
    <property type="protein sequence ID" value="EHK80294.1"/>
    <property type="molecule type" value="Genomic_DNA"/>
</dbReference>
<evidence type="ECO:0000313" key="2">
    <source>
        <dbReference type="Proteomes" id="UP000005064"/>
    </source>
</evidence>
<dbReference type="PATRIC" id="fig|1114960.4.peg.5122"/>
<reference evidence="1 2" key="1">
    <citation type="submission" date="2011-12" db="EMBL/GenBank/DDBJ databases">
        <authorList>
            <person name="Kriszt B."/>
            <person name="Tancsics A."/>
            <person name="Cserhati M."/>
            <person name="Toth A."/>
            <person name="Nagy I."/>
            <person name="Horvath B."/>
            <person name="Tamura T."/>
            <person name="Kukolya J."/>
            <person name="Szoboszlay S."/>
        </authorList>
    </citation>
    <scope>NUCLEOTIDE SEQUENCE [LARGE SCALE GENOMIC DNA]</scope>
    <source>
        <strain evidence="1 2">AK37</strain>
    </source>
</reference>
<sequence>MVTLHVDPEALRTFAAFVADTADAMNDWDVGEPYAVSQSALPGTEFAAVCARAFTATDQALGNVCSRLREIVDITDGAANDYVVAETDFVAALSAMDQHG</sequence>
<organism evidence="1 2">
    <name type="scientific">Rhodococcus pyridinivorans AK37</name>
    <dbReference type="NCBI Taxonomy" id="1114960"/>
    <lineage>
        <taxon>Bacteria</taxon>
        <taxon>Bacillati</taxon>
        <taxon>Actinomycetota</taxon>
        <taxon>Actinomycetes</taxon>
        <taxon>Mycobacteriales</taxon>
        <taxon>Nocardiaceae</taxon>
        <taxon>Rhodococcus</taxon>
    </lineage>
</organism>
<comment type="caution">
    <text evidence="1">The sequence shown here is derived from an EMBL/GenBank/DDBJ whole genome shotgun (WGS) entry which is preliminary data.</text>
</comment>
<accession>H0JZ14</accession>